<dbReference type="EMBL" id="ADAD01000204">
    <property type="protein sequence ID" value="EEY33867.1"/>
    <property type="molecule type" value="Genomic_DNA"/>
</dbReference>
<dbReference type="Pfam" id="PF04402">
    <property type="entry name" value="SIMPL"/>
    <property type="match status" value="1"/>
</dbReference>
<feature type="chain" id="PRO_5003008636" description="DUF541 domain-containing protein" evidence="1">
    <location>
        <begin position="19"/>
        <end position="162"/>
    </location>
</feature>
<dbReference type="InterPro" id="IPR052022">
    <property type="entry name" value="26kDa_periplasmic_antigen"/>
</dbReference>
<evidence type="ECO:0000256" key="1">
    <source>
        <dbReference type="SAM" id="SignalP"/>
    </source>
</evidence>
<keyword evidence="1" id="KW-0732">Signal</keyword>
<comment type="caution">
    <text evidence="2">The sequence shown here is derived from an EMBL/GenBank/DDBJ whole genome shotgun (WGS) entry which is preliminary data.</text>
</comment>
<sequence>MKKIFTALFLILSAFSFGENVVRKISVTGNSEREVLPDTAKISFKIQMKNQNLNTATKELKEKIEKFKSGLRAKKIELSNFETVSFYSNKTKDYNDYYDDYRYVEDEQAVYDVKGKTKTDKDKKPASYTIQMQVIVKNTTFDKISKLIEFSGNDAVKNIKKI</sequence>
<accession>D0GPX1</accession>
<proteinExistence type="predicted"/>
<dbReference type="PANTHER" id="PTHR34387:SF2">
    <property type="entry name" value="SLR1258 PROTEIN"/>
    <property type="match status" value="1"/>
</dbReference>
<dbReference type="Proteomes" id="UP000004226">
    <property type="component" value="Unassembled WGS sequence"/>
</dbReference>
<dbReference type="GO" id="GO:0006974">
    <property type="term" value="P:DNA damage response"/>
    <property type="evidence" value="ECO:0007669"/>
    <property type="project" value="TreeGrafter"/>
</dbReference>
<gene>
    <name evidence="2" type="ORF">HMPREF0554_0027</name>
</gene>
<organism evidence="2 3">
    <name type="scientific">Pseudoleptotrichia goodfellowii F0264</name>
    <dbReference type="NCBI Taxonomy" id="596323"/>
    <lineage>
        <taxon>Bacteria</taxon>
        <taxon>Fusobacteriati</taxon>
        <taxon>Fusobacteriota</taxon>
        <taxon>Fusobacteriia</taxon>
        <taxon>Fusobacteriales</taxon>
        <taxon>Leptotrichiaceae</taxon>
        <taxon>Pseudoleptotrichia</taxon>
    </lineage>
</organism>
<evidence type="ECO:0000313" key="3">
    <source>
        <dbReference type="Proteomes" id="UP000004226"/>
    </source>
</evidence>
<reference evidence="2 3" key="1">
    <citation type="submission" date="2009-10" db="EMBL/GenBank/DDBJ databases">
        <authorList>
            <person name="Harkins D.M."/>
            <person name="Madupu R."/>
            <person name="Durkin A.S."/>
            <person name="Torralba M."/>
            <person name="Methe B."/>
            <person name="Sutton G.G."/>
            <person name="Strausberg R.L."/>
            <person name="Nelson K.E."/>
        </authorList>
    </citation>
    <scope>NUCLEOTIDE SEQUENCE [LARGE SCALE GENOMIC DNA]</scope>
    <source>
        <strain evidence="2 3">F0264</strain>
    </source>
</reference>
<feature type="signal peptide" evidence="1">
    <location>
        <begin position="1"/>
        <end position="18"/>
    </location>
</feature>
<name>D0GPX1_9FUSO</name>
<dbReference type="RefSeq" id="WP_006808527.1">
    <property type="nucleotide sequence ID" value="NZ_ADAD01000204.1"/>
</dbReference>
<dbReference type="InterPro" id="IPR007497">
    <property type="entry name" value="SIMPL/DUF541"/>
</dbReference>
<evidence type="ECO:0000313" key="2">
    <source>
        <dbReference type="EMBL" id="EEY33867.1"/>
    </source>
</evidence>
<dbReference type="Gene3D" id="3.30.70.2970">
    <property type="entry name" value="Protein of unknown function (DUF541), domain 2"/>
    <property type="match status" value="1"/>
</dbReference>
<evidence type="ECO:0008006" key="4">
    <source>
        <dbReference type="Google" id="ProtNLM"/>
    </source>
</evidence>
<dbReference type="eggNOG" id="COG2968">
    <property type="taxonomic scope" value="Bacteria"/>
</dbReference>
<protein>
    <recommendedName>
        <fullName evidence="4">DUF541 domain-containing protein</fullName>
    </recommendedName>
</protein>
<keyword evidence="3" id="KW-1185">Reference proteome</keyword>
<dbReference type="AlphaFoldDB" id="D0GPX1"/>
<dbReference type="PANTHER" id="PTHR34387">
    <property type="entry name" value="SLR1258 PROTEIN"/>
    <property type="match status" value="1"/>
</dbReference>